<dbReference type="Gene3D" id="3.40.30.10">
    <property type="entry name" value="Glutaredoxin"/>
    <property type="match status" value="1"/>
</dbReference>
<dbReference type="CDD" id="cd02966">
    <property type="entry name" value="TlpA_like_family"/>
    <property type="match status" value="1"/>
</dbReference>
<name>A0A7Z0VQ60_9GAMM</name>
<reference evidence="3 4" key="1">
    <citation type="submission" date="2016-06" db="EMBL/GenBank/DDBJ databases">
        <title>Genome sequence of endosymbiont of Candidatus Endolucinida thiodiazotropha.</title>
        <authorList>
            <person name="Poehlein A."/>
            <person name="Koenig S."/>
            <person name="Heiden S.E."/>
            <person name="Thuermer A."/>
            <person name="Voget S."/>
            <person name="Daniel R."/>
            <person name="Markert S."/>
            <person name="Gros O."/>
            <person name="Schweder T."/>
        </authorList>
    </citation>
    <scope>NUCLEOTIDE SEQUENCE [LARGE SCALE GENOMIC DNA]</scope>
    <source>
        <strain evidence="3 4">COS</strain>
    </source>
</reference>
<dbReference type="PANTHER" id="PTHR42852">
    <property type="entry name" value="THIOL:DISULFIDE INTERCHANGE PROTEIN DSBE"/>
    <property type="match status" value="1"/>
</dbReference>
<proteinExistence type="predicted"/>
<dbReference type="GO" id="GO:0015036">
    <property type="term" value="F:disulfide oxidoreductase activity"/>
    <property type="evidence" value="ECO:0007669"/>
    <property type="project" value="UniProtKB-ARBA"/>
</dbReference>
<dbReference type="GO" id="GO:0016209">
    <property type="term" value="F:antioxidant activity"/>
    <property type="evidence" value="ECO:0007669"/>
    <property type="project" value="InterPro"/>
</dbReference>
<dbReference type="Proteomes" id="UP000094769">
    <property type="component" value="Unassembled WGS sequence"/>
</dbReference>
<dbReference type="InterPro" id="IPR036249">
    <property type="entry name" value="Thioredoxin-like_sf"/>
</dbReference>
<dbReference type="InterPro" id="IPR050553">
    <property type="entry name" value="Thioredoxin_ResA/DsbE_sf"/>
</dbReference>
<keyword evidence="4" id="KW-1185">Reference proteome</keyword>
<dbReference type="PANTHER" id="PTHR42852:SF17">
    <property type="entry name" value="THIOREDOXIN-LIKE PROTEIN HI_1115"/>
    <property type="match status" value="1"/>
</dbReference>
<accession>A0A7Z0VQ60</accession>
<keyword evidence="1" id="KW-0676">Redox-active center</keyword>
<evidence type="ECO:0000256" key="1">
    <source>
        <dbReference type="ARBA" id="ARBA00023284"/>
    </source>
</evidence>
<comment type="caution">
    <text evidence="3">The sequence shown here is derived from an EMBL/GenBank/DDBJ whole genome shotgun (WGS) entry which is preliminary data.</text>
</comment>
<dbReference type="RefSeq" id="WP_069120220.1">
    <property type="nucleotide sequence ID" value="NZ_MARB01000001.1"/>
</dbReference>
<dbReference type="SUPFAM" id="SSF52833">
    <property type="entry name" value="Thioredoxin-like"/>
    <property type="match status" value="1"/>
</dbReference>
<dbReference type="AlphaFoldDB" id="A0A7Z0VQ60"/>
<dbReference type="Pfam" id="PF00578">
    <property type="entry name" value="AhpC-TSA"/>
    <property type="match status" value="1"/>
</dbReference>
<evidence type="ECO:0000313" key="3">
    <source>
        <dbReference type="EMBL" id="ODJ89543.1"/>
    </source>
</evidence>
<sequence>MLSERLIQFRLHQFIVAGVLLLACGYTVAANQPSMAPDFTLKSREGVNIKLSELRGQVVMVNFWASWCGPCRQEMPLLQQLFDRYQSLGFSLLGVNVDEDRAAADKMLSDLPVSFPILYDDRSKVSKQYQVKAMPSTFMVDRDGRIRYLHKGYKPGYEEEYQQQIRQLLRE</sequence>
<dbReference type="PROSITE" id="PS51257">
    <property type="entry name" value="PROKAR_LIPOPROTEIN"/>
    <property type="match status" value="1"/>
</dbReference>
<dbReference type="InterPro" id="IPR013766">
    <property type="entry name" value="Thioredoxin_domain"/>
</dbReference>
<evidence type="ECO:0000313" key="4">
    <source>
        <dbReference type="Proteomes" id="UP000094769"/>
    </source>
</evidence>
<dbReference type="PROSITE" id="PS00194">
    <property type="entry name" value="THIOREDOXIN_1"/>
    <property type="match status" value="1"/>
</dbReference>
<evidence type="ECO:0000259" key="2">
    <source>
        <dbReference type="PROSITE" id="PS51352"/>
    </source>
</evidence>
<dbReference type="OrthoDB" id="9799347at2"/>
<dbReference type="PROSITE" id="PS51352">
    <property type="entry name" value="THIOREDOXIN_2"/>
    <property type="match status" value="1"/>
</dbReference>
<protein>
    <submittedName>
        <fullName evidence="3">Thiol-disulfide oxidoreductase ResA</fullName>
    </submittedName>
</protein>
<feature type="domain" description="Thioredoxin" evidence="2">
    <location>
        <begin position="30"/>
        <end position="170"/>
    </location>
</feature>
<gene>
    <name evidence="3" type="primary">resA_1</name>
    <name evidence="3" type="ORF">CODIS_01030</name>
</gene>
<organism evidence="3 4">
    <name type="scientific">Candidatus Thiodiazotropha endolucinida</name>
    <dbReference type="NCBI Taxonomy" id="1655433"/>
    <lineage>
        <taxon>Bacteria</taxon>
        <taxon>Pseudomonadati</taxon>
        <taxon>Pseudomonadota</taxon>
        <taxon>Gammaproteobacteria</taxon>
        <taxon>Chromatiales</taxon>
        <taxon>Sedimenticolaceae</taxon>
        <taxon>Candidatus Thiodiazotropha</taxon>
    </lineage>
</organism>
<dbReference type="EMBL" id="MARB01000001">
    <property type="protein sequence ID" value="ODJ89543.1"/>
    <property type="molecule type" value="Genomic_DNA"/>
</dbReference>
<dbReference type="InterPro" id="IPR017937">
    <property type="entry name" value="Thioredoxin_CS"/>
</dbReference>
<dbReference type="InterPro" id="IPR000866">
    <property type="entry name" value="AhpC/TSA"/>
</dbReference>